<evidence type="ECO:0000256" key="9">
    <source>
        <dbReference type="ARBA" id="ARBA00093307"/>
    </source>
</evidence>
<evidence type="ECO:0000256" key="6">
    <source>
        <dbReference type="ARBA" id="ARBA00022934"/>
    </source>
</evidence>
<feature type="region of interest" description="Disordered" evidence="10">
    <location>
        <begin position="56"/>
        <end position="89"/>
    </location>
</feature>
<reference evidence="11" key="1">
    <citation type="submission" date="2022-01" db="EMBL/GenBank/DDBJ databases">
        <authorList>
            <person name="King R."/>
        </authorList>
    </citation>
    <scope>NUCLEOTIDE SEQUENCE</scope>
</reference>
<name>A0A9N9S4H4_9DIPT</name>
<evidence type="ECO:0000256" key="4">
    <source>
        <dbReference type="ARBA" id="ARBA00022454"/>
    </source>
</evidence>
<sequence length="124" mass="15027">MENKTEKTEVRGIAKSGKFWKTPKERFRKIHNTIPKKTKDQQLKIRAELKRVKELSKSIKDERKQQNELKKQRREENLQRKKENELKSQTVQIIKNTSKLKRIKKKHLRQIQKRDLDTLKSKVV</sequence>
<feature type="compositionally biased region" description="Basic and acidic residues" evidence="10">
    <location>
        <begin position="56"/>
        <end position="86"/>
    </location>
</feature>
<evidence type="ECO:0000256" key="3">
    <source>
        <dbReference type="ARBA" id="ARBA00016738"/>
    </source>
</evidence>
<dbReference type="PANTHER" id="PTHR13557:SF1">
    <property type="entry name" value="COILED-COIL DOMAIN-CONTAINING PROTEIN 86"/>
    <property type="match status" value="1"/>
</dbReference>
<protein>
    <recommendedName>
        <fullName evidence="3">Coiled-coil domain-containing protein 86</fullName>
    </recommendedName>
</protein>
<comment type="function">
    <text evidence="9">Required for proper chromosome segregation during mitosis and error-free mitotic progression.</text>
</comment>
<keyword evidence="5" id="KW-0597">Phosphoprotein</keyword>
<keyword evidence="6" id="KW-0164">Citrullination</keyword>
<accession>A0A9N9S4H4</accession>
<reference evidence="11" key="2">
    <citation type="submission" date="2022-10" db="EMBL/GenBank/DDBJ databases">
        <authorList>
            <consortium name="ENA_rothamsted_submissions"/>
            <consortium name="culmorum"/>
            <person name="King R."/>
        </authorList>
    </citation>
    <scope>NUCLEOTIDE SEQUENCE</scope>
</reference>
<organism evidence="11 12">
    <name type="scientific">Chironomus riparius</name>
    <dbReference type="NCBI Taxonomy" id="315576"/>
    <lineage>
        <taxon>Eukaryota</taxon>
        <taxon>Metazoa</taxon>
        <taxon>Ecdysozoa</taxon>
        <taxon>Arthropoda</taxon>
        <taxon>Hexapoda</taxon>
        <taxon>Insecta</taxon>
        <taxon>Pterygota</taxon>
        <taxon>Neoptera</taxon>
        <taxon>Endopterygota</taxon>
        <taxon>Diptera</taxon>
        <taxon>Nematocera</taxon>
        <taxon>Chironomoidea</taxon>
        <taxon>Chironomidae</taxon>
        <taxon>Chironominae</taxon>
        <taxon>Chironomus</taxon>
    </lineage>
</organism>
<dbReference type="PANTHER" id="PTHR13557">
    <property type="entry name" value="COILED-COIL DOMAIN-CONTAINING PROTEIN 86"/>
    <property type="match status" value="1"/>
</dbReference>
<keyword evidence="4" id="KW-0158">Chromosome</keyword>
<dbReference type="GO" id="GO:0005730">
    <property type="term" value="C:nucleolus"/>
    <property type="evidence" value="ECO:0007669"/>
    <property type="project" value="UniProtKB-SubCell"/>
</dbReference>
<evidence type="ECO:0000256" key="2">
    <source>
        <dbReference type="ARBA" id="ARBA00004604"/>
    </source>
</evidence>
<gene>
    <name evidence="11" type="ORF">CHIRRI_LOCUS11974</name>
</gene>
<evidence type="ECO:0000313" key="11">
    <source>
        <dbReference type="EMBL" id="CAG9809145.1"/>
    </source>
</evidence>
<keyword evidence="7" id="KW-0175">Coiled coil</keyword>
<dbReference type="Proteomes" id="UP001153620">
    <property type="component" value="Chromosome 3"/>
</dbReference>
<dbReference type="AlphaFoldDB" id="A0A9N9S4H4"/>
<keyword evidence="8" id="KW-0539">Nucleus</keyword>
<keyword evidence="12" id="KW-1185">Reference proteome</keyword>
<dbReference type="OrthoDB" id="277961at2759"/>
<evidence type="ECO:0000256" key="10">
    <source>
        <dbReference type="SAM" id="MobiDB-lite"/>
    </source>
</evidence>
<evidence type="ECO:0000313" key="12">
    <source>
        <dbReference type="Proteomes" id="UP001153620"/>
    </source>
</evidence>
<evidence type="ECO:0000256" key="7">
    <source>
        <dbReference type="ARBA" id="ARBA00023054"/>
    </source>
</evidence>
<evidence type="ECO:0000256" key="5">
    <source>
        <dbReference type="ARBA" id="ARBA00022553"/>
    </source>
</evidence>
<dbReference type="GO" id="GO:0005694">
    <property type="term" value="C:chromosome"/>
    <property type="evidence" value="ECO:0007669"/>
    <property type="project" value="UniProtKB-SubCell"/>
</dbReference>
<proteinExistence type="predicted"/>
<comment type="subcellular location">
    <subcellularLocation>
        <location evidence="1">Chromosome</location>
    </subcellularLocation>
    <subcellularLocation>
        <location evidence="2">Nucleus</location>
        <location evidence="2">Nucleolus</location>
    </subcellularLocation>
</comment>
<dbReference type="InterPro" id="IPR026570">
    <property type="entry name" value="CCDC86"/>
</dbReference>
<dbReference type="EMBL" id="OU895879">
    <property type="protein sequence ID" value="CAG9809145.1"/>
    <property type="molecule type" value="Genomic_DNA"/>
</dbReference>
<evidence type="ECO:0000256" key="8">
    <source>
        <dbReference type="ARBA" id="ARBA00023242"/>
    </source>
</evidence>
<evidence type="ECO:0000256" key="1">
    <source>
        <dbReference type="ARBA" id="ARBA00004286"/>
    </source>
</evidence>